<dbReference type="PANTHER" id="PTHR30472:SF58">
    <property type="entry name" value="IRON(3+)-HYDROXAMATE IMPORT SYSTEM PERMEASE PROTEIN FHUB"/>
    <property type="match status" value="1"/>
</dbReference>
<keyword evidence="7 8" id="KW-0472">Membrane</keyword>
<evidence type="ECO:0000256" key="2">
    <source>
        <dbReference type="ARBA" id="ARBA00007935"/>
    </source>
</evidence>
<keyword evidence="4" id="KW-1003">Cell membrane</keyword>
<dbReference type="InterPro" id="IPR000522">
    <property type="entry name" value="ABC_transptr_permease_BtuC"/>
</dbReference>
<feature type="transmembrane region" description="Helical" evidence="8">
    <location>
        <begin position="21"/>
        <end position="44"/>
    </location>
</feature>
<evidence type="ECO:0000256" key="5">
    <source>
        <dbReference type="ARBA" id="ARBA00022692"/>
    </source>
</evidence>
<comment type="caution">
    <text evidence="9">The sequence shown here is derived from an EMBL/GenBank/DDBJ whole genome shotgun (WGS) entry which is preliminary data.</text>
</comment>
<evidence type="ECO:0000313" key="9">
    <source>
        <dbReference type="EMBL" id="MDO7906459.1"/>
    </source>
</evidence>
<keyword evidence="3" id="KW-0813">Transport</keyword>
<sequence>MESSTSQDQARKRLRANIWSRPYAAALILAGGLAVLLLSIAVSICVGAKDISLDAVWQALFRFDPASSQHQIIRELRLPRAAAGALAGAAFAAAGAIMQGMTRNPIADTGVLGINAGASLALAVCLAFFPAMVFGRIVLIAFAGAACAALLVFGIGSAPRRGMDPVRMTLAGTAISALLLALSQGISLYNNVSQSLSFWVAGSLAGVKWSQVDTLAVWVGLGLISSLLISRSVTVLSLGEDVASGLGQRSGMVKLGGFMIVLVLAGSSVAAVGPIGFVGLIVPHVARYLVGVDYRWIIPCSAVLGAVLLVLSDIGARLIRPDFETPLGAVVSMLGVPYFLYLIRRETRD</sequence>
<feature type="transmembrane region" description="Helical" evidence="8">
    <location>
        <begin position="137"/>
        <end position="156"/>
    </location>
</feature>
<feature type="transmembrane region" description="Helical" evidence="8">
    <location>
        <begin position="323"/>
        <end position="343"/>
    </location>
</feature>
<evidence type="ECO:0000256" key="8">
    <source>
        <dbReference type="SAM" id="Phobius"/>
    </source>
</evidence>
<dbReference type="SUPFAM" id="SSF81345">
    <property type="entry name" value="ABC transporter involved in vitamin B12 uptake, BtuC"/>
    <property type="match status" value="1"/>
</dbReference>
<comment type="similarity">
    <text evidence="2">Belongs to the binding-protein-dependent transport system permease family. FecCD subfamily.</text>
</comment>
<evidence type="ECO:0000256" key="4">
    <source>
        <dbReference type="ARBA" id="ARBA00022475"/>
    </source>
</evidence>
<evidence type="ECO:0000313" key="10">
    <source>
        <dbReference type="Proteomes" id="UP001240171"/>
    </source>
</evidence>
<gene>
    <name evidence="9" type="ORF">Q5741_08515</name>
</gene>
<feature type="transmembrane region" description="Helical" evidence="8">
    <location>
        <begin position="168"/>
        <end position="189"/>
    </location>
</feature>
<dbReference type="Gene3D" id="1.10.3470.10">
    <property type="entry name" value="ABC transporter involved in vitamin B12 uptake, BtuC"/>
    <property type="match status" value="1"/>
</dbReference>
<protein>
    <submittedName>
        <fullName evidence="9">Iron ABC transporter permease</fullName>
    </submittedName>
</protein>
<dbReference type="PANTHER" id="PTHR30472">
    <property type="entry name" value="FERRIC ENTEROBACTIN TRANSPORT SYSTEM PERMEASE PROTEIN"/>
    <property type="match status" value="1"/>
</dbReference>
<feature type="transmembrane region" description="Helical" evidence="8">
    <location>
        <begin position="110"/>
        <end position="131"/>
    </location>
</feature>
<dbReference type="InterPro" id="IPR037294">
    <property type="entry name" value="ABC_BtuC-like"/>
</dbReference>
<evidence type="ECO:0000256" key="3">
    <source>
        <dbReference type="ARBA" id="ARBA00022448"/>
    </source>
</evidence>
<organism evidence="9 10">
    <name type="scientific">Paenibacillus lacisoli</name>
    <dbReference type="NCBI Taxonomy" id="3064525"/>
    <lineage>
        <taxon>Bacteria</taxon>
        <taxon>Bacillati</taxon>
        <taxon>Bacillota</taxon>
        <taxon>Bacilli</taxon>
        <taxon>Bacillales</taxon>
        <taxon>Paenibacillaceae</taxon>
        <taxon>Paenibacillus</taxon>
    </lineage>
</organism>
<feature type="transmembrane region" description="Helical" evidence="8">
    <location>
        <begin position="258"/>
        <end position="282"/>
    </location>
</feature>
<keyword evidence="10" id="KW-1185">Reference proteome</keyword>
<evidence type="ECO:0000256" key="1">
    <source>
        <dbReference type="ARBA" id="ARBA00004651"/>
    </source>
</evidence>
<dbReference type="Pfam" id="PF01032">
    <property type="entry name" value="FecCD"/>
    <property type="match status" value="1"/>
</dbReference>
<dbReference type="EMBL" id="JAUQTB010000003">
    <property type="protein sequence ID" value="MDO7906459.1"/>
    <property type="molecule type" value="Genomic_DNA"/>
</dbReference>
<evidence type="ECO:0000256" key="6">
    <source>
        <dbReference type="ARBA" id="ARBA00022989"/>
    </source>
</evidence>
<keyword evidence="6 8" id="KW-1133">Transmembrane helix</keyword>
<comment type="subcellular location">
    <subcellularLocation>
        <location evidence="1">Cell membrane</location>
        <topology evidence="1">Multi-pass membrane protein</topology>
    </subcellularLocation>
</comment>
<keyword evidence="5 8" id="KW-0812">Transmembrane</keyword>
<proteinExistence type="inferred from homology"/>
<reference evidence="9 10" key="1">
    <citation type="submission" date="2023-07" db="EMBL/GenBank/DDBJ databases">
        <title>Paenibacillus sp. JX-17 nov. isolated from soil.</title>
        <authorList>
            <person name="Wan Y."/>
            <person name="Liu B."/>
        </authorList>
    </citation>
    <scope>NUCLEOTIDE SEQUENCE [LARGE SCALE GENOMIC DNA]</scope>
    <source>
        <strain evidence="9 10">JX-17</strain>
    </source>
</reference>
<dbReference type="CDD" id="cd06550">
    <property type="entry name" value="TM_ABC_iron-siderophores_like"/>
    <property type="match status" value="1"/>
</dbReference>
<evidence type="ECO:0000256" key="7">
    <source>
        <dbReference type="ARBA" id="ARBA00023136"/>
    </source>
</evidence>
<feature type="transmembrane region" description="Helical" evidence="8">
    <location>
        <begin position="81"/>
        <end position="98"/>
    </location>
</feature>
<dbReference type="Proteomes" id="UP001240171">
    <property type="component" value="Unassembled WGS sequence"/>
</dbReference>
<dbReference type="RefSeq" id="WP_305023651.1">
    <property type="nucleotide sequence ID" value="NZ_JAUQTB010000003.1"/>
</dbReference>
<feature type="transmembrane region" description="Helical" evidence="8">
    <location>
        <begin position="294"/>
        <end position="311"/>
    </location>
</feature>
<name>A0ABT9CCS1_9BACL</name>
<accession>A0ABT9CCS1</accession>